<dbReference type="AlphaFoldDB" id="A0A6F8YAP5"/>
<evidence type="ECO:0000256" key="1">
    <source>
        <dbReference type="ARBA" id="ARBA00023002"/>
    </source>
</evidence>
<organism evidence="3 4">
    <name type="scientific">Phytohabitans suffuscus</name>
    <dbReference type="NCBI Taxonomy" id="624315"/>
    <lineage>
        <taxon>Bacteria</taxon>
        <taxon>Bacillati</taxon>
        <taxon>Actinomycetota</taxon>
        <taxon>Actinomycetes</taxon>
        <taxon>Micromonosporales</taxon>
        <taxon>Micromonosporaceae</taxon>
    </lineage>
</organism>
<dbReference type="Proteomes" id="UP000503011">
    <property type="component" value="Chromosome"/>
</dbReference>
<dbReference type="GO" id="GO:0016491">
    <property type="term" value="F:oxidoreductase activity"/>
    <property type="evidence" value="ECO:0007669"/>
    <property type="project" value="UniProtKB-KW"/>
</dbReference>
<sequence>MHHLFDGGYLCVIPFGNHEASTNDTASVVLTLDANRFPAPDDGTTAEAEFWKVVGRFPVLAEQLAGVQPVRDWSVSARNQYALDQTVGDGWCAIGDAAGYVDPFISRSLSTALETVGALAWRLLDAVRQDDFATVRFEPVARLTRRYLDANDRLAAMFLAGLRAPELVKSVLFVLEVGFRYGGFPTMIAYSKLRQTGSDAALRELEAAAYVGSILPTHAGFNEMFDAAGRECAAVAAGELDAATASKRIFGMVRDAEFVPAAFKLRDPSARFFRITPVTIARLALWSMRGAPPDIAPLIRAGIRSVLRGEG</sequence>
<reference evidence="3 4" key="1">
    <citation type="submission" date="2020-03" db="EMBL/GenBank/DDBJ databases">
        <title>Whole genome shotgun sequence of Phytohabitans suffuscus NBRC 105367.</title>
        <authorList>
            <person name="Komaki H."/>
            <person name="Tamura T."/>
        </authorList>
    </citation>
    <scope>NUCLEOTIDE SEQUENCE [LARGE SCALE GENOMIC DNA]</scope>
    <source>
        <strain evidence="3 4">NBRC 105367</strain>
    </source>
</reference>
<dbReference type="KEGG" id="psuu:Psuf_005170"/>
<dbReference type="PANTHER" id="PTHR43747">
    <property type="entry name" value="FAD-BINDING PROTEIN"/>
    <property type="match status" value="1"/>
</dbReference>
<dbReference type="Gene3D" id="3.50.50.60">
    <property type="entry name" value="FAD/NAD(P)-binding domain"/>
    <property type="match status" value="1"/>
</dbReference>
<gene>
    <name evidence="3" type="ORF">Psuf_005170</name>
</gene>
<dbReference type="EMBL" id="AP022871">
    <property type="protein sequence ID" value="BCB83204.1"/>
    <property type="molecule type" value="Genomic_DNA"/>
</dbReference>
<evidence type="ECO:0008006" key="5">
    <source>
        <dbReference type="Google" id="ProtNLM"/>
    </source>
</evidence>
<accession>A0A6F8YAP5</accession>
<evidence type="ECO:0000313" key="3">
    <source>
        <dbReference type="EMBL" id="BCB83204.1"/>
    </source>
</evidence>
<protein>
    <recommendedName>
        <fullName evidence="5">FAD-binding domain-containing protein</fullName>
    </recommendedName>
</protein>
<keyword evidence="1" id="KW-0560">Oxidoreductase</keyword>
<dbReference type="SUPFAM" id="SSF51905">
    <property type="entry name" value="FAD/NAD(P)-binding domain"/>
    <property type="match status" value="1"/>
</dbReference>
<dbReference type="InterPro" id="IPR036188">
    <property type="entry name" value="FAD/NAD-bd_sf"/>
</dbReference>
<evidence type="ECO:0000256" key="2">
    <source>
        <dbReference type="ARBA" id="ARBA00038396"/>
    </source>
</evidence>
<dbReference type="RefSeq" id="WP_173153366.1">
    <property type="nucleotide sequence ID" value="NZ_AP022871.1"/>
</dbReference>
<reference evidence="3 4" key="2">
    <citation type="submission" date="2020-03" db="EMBL/GenBank/DDBJ databases">
        <authorList>
            <person name="Ichikawa N."/>
            <person name="Kimura A."/>
            <person name="Kitahashi Y."/>
            <person name="Uohara A."/>
        </authorList>
    </citation>
    <scope>NUCLEOTIDE SEQUENCE [LARGE SCALE GENOMIC DNA]</scope>
    <source>
        <strain evidence="3 4">NBRC 105367</strain>
    </source>
</reference>
<name>A0A6F8YAP5_9ACTN</name>
<proteinExistence type="inferred from homology"/>
<dbReference type="PANTHER" id="PTHR43747:SF5">
    <property type="entry name" value="FAD-BINDING DOMAIN-CONTAINING PROTEIN"/>
    <property type="match status" value="1"/>
</dbReference>
<dbReference type="InterPro" id="IPR050816">
    <property type="entry name" value="Flavin-dep_Halogenase_NPB"/>
</dbReference>
<comment type="similarity">
    <text evidence="2">Belongs to the flavin-dependent halogenase family. Bacterial tryptophan halogenase subfamily.</text>
</comment>
<keyword evidence="4" id="KW-1185">Reference proteome</keyword>
<evidence type="ECO:0000313" key="4">
    <source>
        <dbReference type="Proteomes" id="UP000503011"/>
    </source>
</evidence>